<evidence type="ECO:0000256" key="1">
    <source>
        <dbReference type="SAM" id="Phobius"/>
    </source>
</evidence>
<comment type="caution">
    <text evidence="2">The sequence shown here is derived from an EMBL/GenBank/DDBJ whole genome shotgun (WGS) entry which is preliminary data.</text>
</comment>
<evidence type="ECO:0008006" key="4">
    <source>
        <dbReference type="Google" id="ProtNLM"/>
    </source>
</evidence>
<protein>
    <recommendedName>
        <fullName evidence="4">Derlin</fullName>
    </recommendedName>
</protein>
<evidence type="ECO:0000313" key="3">
    <source>
        <dbReference type="Proteomes" id="UP001412067"/>
    </source>
</evidence>
<sequence>MMAALIWAAKPWWLRLRSILVSFVIVLLSHIALVMVPRLFHSLSLSAMLPIAGSFLSPSSRLFPCSALSPSETAGFLMYSTYALAGWLRRILGIPASAPAMVTGHVLFLWAVHITVIREAARRGLKSGDLQPVSAFNKRWMVGEDGGMPGVVPRGGGVGRNGRGD</sequence>
<name>A0ABR2LKJ3_9ASPA</name>
<gene>
    <name evidence="2" type="ORF">KSP40_PGU001152</name>
</gene>
<evidence type="ECO:0000313" key="2">
    <source>
        <dbReference type="EMBL" id="KAK8943671.1"/>
    </source>
</evidence>
<proteinExistence type="predicted"/>
<feature type="transmembrane region" description="Helical" evidence="1">
    <location>
        <begin position="98"/>
        <end position="117"/>
    </location>
</feature>
<accession>A0ABR2LKJ3</accession>
<reference evidence="2 3" key="1">
    <citation type="journal article" date="2022" name="Nat. Plants">
        <title>Genomes of leafy and leafless Platanthera orchids illuminate the evolution of mycoheterotrophy.</title>
        <authorList>
            <person name="Li M.H."/>
            <person name="Liu K.W."/>
            <person name="Li Z."/>
            <person name="Lu H.C."/>
            <person name="Ye Q.L."/>
            <person name="Zhang D."/>
            <person name="Wang J.Y."/>
            <person name="Li Y.F."/>
            <person name="Zhong Z.M."/>
            <person name="Liu X."/>
            <person name="Yu X."/>
            <person name="Liu D.K."/>
            <person name="Tu X.D."/>
            <person name="Liu B."/>
            <person name="Hao Y."/>
            <person name="Liao X.Y."/>
            <person name="Jiang Y.T."/>
            <person name="Sun W.H."/>
            <person name="Chen J."/>
            <person name="Chen Y.Q."/>
            <person name="Ai Y."/>
            <person name="Zhai J.W."/>
            <person name="Wu S.S."/>
            <person name="Zhou Z."/>
            <person name="Hsiao Y.Y."/>
            <person name="Wu W.L."/>
            <person name="Chen Y.Y."/>
            <person name="Lin Y.F."/>
            <person name="Hsu J.L."/>
            <person name="Li C.Y."/>
            <person name="Wang Z.W."/>
            <person name="Zhao X."/>
            <person name="Zhong W.Y."/>
            <person name="Ma X.K."/>
            <person name="Ma L."/>
            <person name="Huang J."/>
            <person name="Chen G.Z."/>
            <person name="Huang M.Z."/>
            <person name="Huang L."/>
            <person name="Peng D.H."/>
            <person name="Luo Y.B."/>
            <person name="Zou S.Q."/>
            <person name="Chen S.P."/>
            <person name="Lan S."/>
            <person name="Tsai W.C."/>
            <person name="Van de Peer Y."/>
            <person name="Liu Z.J."/>
        </authorList>
    </citation>
    <scope>NUCLEOTIDE SEQUENCE [LARGE SCALE GENOMIC DNA]</scope>
    <source>
        <strain evidence="2">Lor288</strain>
    </source>
</reference>
<dbReference type="EMBL" id="JBBWWR010000018">
    <property type="protein sequence ID" value="KAK8943671.1"/>
    <property type="molecule type" value="Genomic_DNA"/>
</dbReference>
<dbReference type="Proteomes" id="UP001412067">
    <property type="component" value="Unassembled WGS sequence"/>
</dbReference>
<feature type="transmembrane region" description="Helical" evidence="1">
    <location>
        <begin position="12"/>
        <end position="33"/>
    </location>
</feature>
<organism evidence="2 3">
    <name type="scientific">Platanthera guangdongensis</name>
    <dbReference type="NCBI Taxonomy" id="2320717"/>
    <lineage>
        <taxon>Eukaryota</taxon>
        <taxon>Viridiplantae</taxon>
        <taxon>Streptophyta</taxon>
        <taxon>Embryophyta</taxon>
        <taxon>Tracheophyta</taxon>
        <taxon>Spermatophyta</taxon>
        <taxon>Magnoliopsida</taxon>
        <taxon>Liliopsida</taxon>
        <taxon>Asparagales</taxon>
        <taxon>Orchidaceae</taxon>
        <taxon>Orchidoideae</taxon>
        <taxon>Orchideae</taxon>
        <taxon>Orchidinae</taxon>
        <taxon>Platanthera</taxon>
    </lineage>
</organism>
<keyword evidence="1" id="KW-0812">Transmembrane</keyword>
<keyword evidence="3" id="KW-1185">Reference proteome</keyword>
<keyword evidence="1" id="KW-0472">Membrane</keyword>
<keyword evidence="1" id="KW-1133">Transmembrane helix</keyword>